<keyword evidence="15" id="KW-1185">Reference proteome</keyword>
<keyword evidence="3 12" id="KW-0963">Cytoplasm</keyword>
<dbReference type="InterPro" id="IPR013792">
    <property type="entry name" value="RNA3'P_cycl/enolpyr_Trfase_a/b"/>
</dbReference>
<dbReference type="GO" id="GO:0071555">
    <property type="term" value="P:cell wall organization"/>
    <property type="evidence" value="ECO:0007669"/>
    <property type="project" value="UniProtKB-KW"/>
</dbReference>
<dbReference type="GO" id="GO:0019277">
    <property type="term" value="P:UDP-N-acetylgalactosamine biosynthetic process"/>
    <property type="evidence" value="ECO:0007669"/>
    <property type="project" value="InterPro"/>
</dbReference>
<organism evidence="14 15">
    <name type="scientific">Aminivibrio pyruvatiphilus</name>
    <dbReference type="NCBI Taxonomy" id="1005740"/>
    <lineage>
        <taxon>Bacteria</taxon>
        <taxon>Thermotogati</taxon>
        <taxon>Synergistota</taxon>
        <taxon>Synergistia</taxon>
        <taxon>Synergistales</taxon>
        <taxon>Aminobacteriaceae</taxon>
        <taxon>Aminivibrio</taxon>
    </lineage>
</organism>
<keyword evidence="4 12" id="KW-0132">Cell division</keyword>
<dbReference type="NCBIfam" id="NF006873">
    <property type="entry name" value="PRK09369.1"/>
    <property type="match status" value="1"/>
</dbReference>
<evidence type="ECO:0000256" key="2">
    <source>
        <dbReference type="ARBA" id="ARBA00004752"/>
    </source>
</evidence>
<dbReference type="PANTHER" id="PTHR43783">
    <property type="entry name" value="UDP-N-ACETYLGLUCOSAMINE 1-CARBOXYVINYLTRANSFERASE"/>
    <property type="match status" value="1"/>
</dbReference>
<proteinExistence type="inferred from homology"/>
<keyword evidence="8 12" id="KW-0131">Cell cycle</keyword>
<reference evidence="14 15" key="1">
    <citation type="submission" date="2019-03" db="EMBL/GenBank/DDBJ databases">
        <title>Genomic Encyclopedia of Type Strains, Phase IV (KMG-IV): sequencing the most valuable type-strain genomes for metagenomic binning, comparative biology and taxonomic classification.</title>
        <authorList>
            <person name="Goeker M."/>
        </authorList>
    </citation>
    <scope>NUCLEOTIDE SEQUENCE [LARGE SCALE GENOMIC DNA]</scope>
    <source>
        <strain evidence="14 15">DSM 25964</strain>
    </source>
</reference>
<dbReference type="HAMAP" id="MF_00111">
    <property type="entry name" value="MurA"/>
    <property type="match status" value="1"/>
</dbReference>
<dbReference type="EMBL" id="SORI01000024">
    <property type="protein sequence ID" value="TDY55363.1"/>
    <property type="molecule type" value="Genomic_DNA"/>
</dbReference>
<keyword evidence="5 12" id="KW-0808">Transferase</keyword>
<comment type="subcellular location">
    <subcellularLocation>
        <location evidence="1 12">Cytoplasm</location>
    </subcellularLocation>
</comment>
<dbReference type="PANTHER" id="PTHR43783:SF1">
    <property type="entry name" value="UDP-N-ACETYLGLUCOSAMINE 1-CARBOXYVINYLTRANSFERASE"/>
    <property type="match status" value="1"/>
</dbReference>
<evidence type="ECO:0000256" key="7">
    <source>
        <dbReference type="ARBA" id="ARBA00022984"/>
    </source>
</evidence>
<dbReference type="Pfam" id="PF00275">
    <property type="entry name" value="EPSP_synthase"/>
    <property type="match status" value="1"/>
</dbReference>
<comment type="caution">
    <text evidence="14">The sequence shown here is derived from an EMBL/GenBank/DDBJ whole genome shotgun (WGS) entry which is preliminary data.</text>
</comment>
<evidence type="ECO:0000256" key="6">
    <source>
        <dbReference type="ARBA" id="ARBA00022960"/>
    </source>
</evidence>
<dbReference type="EC" id="2.5.1.7" evidence="12"/>
<evidence type="ECO:0000256" key="12">
    <source>
        <dbReference type="HAMAP-Rule" id="MF_00111"/>
    </source>
</evidence>
<keyword evidence="9 12" id="KW-0961">Cell wall biogenesis/degradation</keyword>
<dbReference type="GO" id="GO:0008760">
    <property type="term" value="F:UDP-N-acetylglucosamine 1-carboxyvinyltransferase activity"/>
    <property type="evidence" value="ECO:0007669"/>
    <property type="project" value="UniProtKB-UniRule"/>
</dbReference>
<feature type="binding site" evidence="12">
    <location>
        <position position="306"/>
    </location>
    <ligand>
        <name>UDP-N-acetyl-alpha-D-glucosamine</name>
        <dbReference type="ChEBI" id="CHEBI:57705"/>
    </ligand>
</feature>
<dbReference type="GO" id="GO:0051301">
    <property type="term" value="P:cell division"/>
    <property type="evidence" value="ECO:0007669"/>
    <property type="project" value="UniProtKB-KW"/>
</dbReference>
<protein>
    <recommendedName>
        <fullName evidence="12">UDP-N-acetylglucosamine 1-carboxyvinyltransferase</fullName>
        <ecNumber evidence="12">2.5.1.7</ecNumber>
    </recommendedName>
    <alternativeName>
        <fullName evidence="12">Enoylpyruvate transferase</fullName>
    </alternativeName>
    <alternativeName>
        <fullName evidence="12">UDP-N-acetylglucosamine enolpyruvyl transferase</fullName>
        <shortName evidence="12">EPT</shortName>
    </alternativeName>
</protein>
<dbReference type="InterPro" id="IPR036968">
    <property type="entry name" value="Enolpyruvate_Tfrase_sf"/>
</dbReference>
<comment type="similarity">
    <text evidence="10 12">Belongs to the EPSP synthase family. MurA subfamily.</text>
</comment>
<dbReference type="UniPathway" id="UPA00219"/>
<name>A0A4R8M4I2_9BACT</name>
<feature type="binding site" evidence="12">
    <location>
        <position position="328"/>
    </location>
    <ligand>
        <name>UDP-N-acetyl-alpha-D-glucosamine</name>
        <dbReference type="ChEBI" id="CHEBI:57705"/>
    </ligand>
</feature>
<sequence>MESKMEIIGGKPLRGVVEAQGAKNASLPVMAAALLLKDSTLRISRVPNLLDVNTMADLLRSLGAEVSFSNHDMEIHTPSDISWETPPDLVRKMRASSLVLGPLLARCGKAVMPLPGGCSIGSRPIDLHLKGLTKMGATIELVHGAVHAHTSGLTGCRIYLDFPSVGATENLMMAAVFARGETVLENTAREPEIYNLVEALKSMGAQVEADGTGVIRIQGVDALQSAESRIIPDRIEACTYILAGAATNGEVTVTGVIPNHIDSLLAKLEEAGASLTVKESEVTIHPSPRLKGVSLKTLPYPGFPTDLQPQVMAALCLAQGTSVIQESVFQSRFLHVSELNKMGAKIDIQSNSAIITGVDRLTGADVVATDLRAGAALVIAGLAAVDSTYVYHLGHIFRGYEEMDRKLTALGADVRVLAGDSGDGCGAEKNVRGSSPVLGG</sequence>
<feature type="binding site" evidence="12">
    <location>
        <begin position="123"/>
        <end position="127"/>
    </location>
    <ligand>
        <name>UDP-N-acetyl-alpha-D-glucosamine</name>
        <dbReference type="ChEBI" id="CHEBI:57705"/>
    </ligand>
</feature>
<feature type="binding site" evidence="12">
    <location>
        <position position="94"/>
    </location>
    <ligand>
        <name>UDP-N-acetyl-alpha-D-glucosamine</name>
        <dbReference type="ChEBI" id="CHEBI:57705"/>
    </ligand>
</feature>
<comment type="caution">
    <text evidence="12">Lacks conserved residue(s) required for the propagation of feature annotation.</text>
</comment>
<evidence type="ECO:0000259" key="13">
    <source>
        <dbReference type="Pfam" id="PF00275"/>
    </source>
</evidence>
<feature type="active site" description="Proton donor" evidence="12">
    <location>
        <position position="118"/>
    </location>
</feature>
<dbReference type="InterPro" id="IPR050068">
    <property type="entry name" value="MurA_subfamily"/>
</dbReference>
<evidence type="ECO:0000256" key="4">
    <source>
        <dbReference type="ARBA" id="ARBA00022618"/>
    </source>
</evidence>
<dbReference type="Gene3D" id="3.65.10.10">
    <property type="entry name" value="Enolpyruvate transferase domain"/>
    <property type="match status" value="2"/>
</dbReference>
<evidence type="ECO:0000256" key="9">
    <source>
        <dbReference type="ARBA" id="ARBA00023316"/>
    </source>
</evidence>
<feature type="binding site" evidence="12">
    <location>
        <begin position="23"/>
        <end position="24"/>
    </location>
    <ligand>
        <name>phosphoenolpyruvate</name>
        <dbReference type="ChEBI" id="CHEBI:58702"/>
    </ligand>
</feature>
<evidence type="ECO:0000256" key="5">
    <source>
        <dbReference type="ARBA" id="ARBA00022679"/>
    </source>
</evidence>
<evidence type="ECO:0000256" key="10">
    <source>
        <dbReference type="ARBA" id="ARBA00038367"/>
    </source>
</evidence>
<dbReference type="SUPFAM" id="SSF55205">
    <property type="entry name" value="EPT/RTPC-like"/>
    <property type="match status" value="1"/>
</dbReference>
<gene>
    <name evidence="12" type="primary">murA</name>
    <name evidence="14" type="ORF">C8D99_1244</name>
</gene>
<dbReference type="GO" id="GO:0008360">
    <property type="term" value="P:regulation of cell shape"/>
    <property type="evidence" value="ECO:0007669"/>
    <property type="project" value="UniProtKB-KW"/>
</dbReference>
<evidence type="ECO:0000256" key="8">
    <source>
        <dbReference type="ARBA" id="ARBA00023306"/>
    </source>
</evidence>
<dbReference type="NCBIfam" id="TIGR01072">
    <property type="entry name" value="murA"/>
    <property type="match status" value="1"/>
</dbReference>
<feature type="modified residue" description="2-(S-cysteinyl)pyruvic acid O-phosphothioketal" evidence="12">
    <location>
        <position position="118"/>
    </location>
</feature>
<evidence type="ECO:0000313" key="15">
    <source>
        <dbReference type="Proteomes" id="UP000295066"/>
    </source>
</evidence>
<comment type="catalytic activity">
    <reaction evidence="11 12">
        <text>phosphoenolpyruvate + UDP-N-acetyl-alpha-D-glucosamine = UDP-N-acetyl-3-O-(1-carboxyvinyl)-alpha-D-glucosamine + phosphate</text>
        <dbReference type="Rhea" id="RHEA:18681"/>
        <dbReference type="ChEBI" id="CHEBI:43474"/>
        <dbReference type="ChEBI" id="CHEBI:57705"/>
        <dbReference type="ChEBI" id="CHEBI:58702"/>
        <dbReference type="ChEBI" id="CHEBI:68483"/>
        <dbReference type="EC" id="2.5.1.7"/>
    </reaction>
</comment>
<accession>A0A4R8M4I2</accession>
<evidence type="ECO:0000256" key="3">
    <source>
        <dbReference type="ARBA" id="ARBA00022490"/>
    </source>
</evidence>
<dbReference type="RefSeq" id="WP_243833944.1">
    <property type="nucleotide sequence ID" value="NZ_SORI01000024.1"/>
</dbReference>
<dbReference type="Proteomes" id="UP000295066">
    <property type="component" value="Unassembled WGS sequence"/>
</dbReference>
<comment type="pathway">
    <text evidence="2 12">Cell wall biogenesis; peptidoglycan biosynthesis.</text>
</comment>
<dbReference type="AlphaFoldDB" id="A0A4R8M4I2"/>
<evidence type="ECO:0000256" key="11">
    <source>
        <dbReference type="ARBA" id="ARBA00047527"/>
    </source>
</evidence>
<dbReference type="InterPro" id="IPR001986">
    <property type="entry name" value="Enolpyruvate_Tfrase_dom"/>
</dbReference>
<keyword evidence="7 12" id="KW-0573">Peptidoglycan synthesis</keyword>
<feature type="domain" description="Enolpyruvate transferase" evidence="13">
    <location>
        <begin position="9"/>
        <end position="407"/>
    </location>
</feature>
<dbReference type="GO" id="GO:0009252">
    <property type="term" value="P:peptidoglycan biosynthetic process"/>
    <property type="evidence" value="ECO:0007669"/>
    <property type="project" value="UniProtKB-UniRule"/>
</dbReference>
<evidence type="ECO:0000313" key="14">
    <source>
        <dbReference type="EMBL" id="TDY55363.1"/>
    </source>
</evidence>
<comment type="function">
    <text evidence="12">Cell wall formation. Adds enolpyruvyl to UDP-N-acetylglucosamine.</text>
</comment>
<keyword evidence="12" id="KW-0670">Pyruvate</keyword>
<dbReference type="InterPro" id="IPR005750">
    <property type="entry name" value="UDP_GlcNAc_COvinyl_MurA"/>
</dbReference>
<dbReference type="CDD" id="cd01555">
    <property type="entry name" value="UdpNAET"/>
    <property type="match status" value="1"/>
</dbReference>
<evidence type="ECO:0000256" key="1">
    <source>
        <dbReference type="ARBA" id="ARBA00004496"/>
    </source>
</evidence>
<dbReference type="GO" id="GO:0005737">
    <property type="term" value="C:cytoplasm"/>
    <property type="evidence" value="ECO:0007669"/>
    <property type="project" value="UniProtKB-SubCell"/>
</dbReference>
<keyword evidence="6 12" id="KW-0133">Cell shape</keyword>